<dbReference type="OrthoDB" id="4763567at2"/>
<evidence type="ECO:0000313" key="3">
    <source>
        <dbReference type="Proteomes" id="UP000316125"/>
    </source>
</evidence>
<dbReference type="AlphaFoldDB" id="A0A4Y5YL99"/>
<evidence type="ECO:0000313" key="2">
    <source>
        <dbReference type="EMBL" id="QDE33514.1"/>
    </source>
</evidence>
<proteinExistence type="predicted"/>
<reference evidence="2 3" key="1">
    <citation type="submission" date="2019-06" db="EMBL/GenBank/DDBJ databases">
        <title>Complete genome of Microbacterium foliorum M2.</title>
        <authorList>
            <person name="Cao G."/>
        </authorList>
    </citation>
    <scope>NUCLEOTIDE SEQUENCE [LARGE SCALE GENOMIC DNA]</scope>
    <source>
        <strain evidence="2 3">M2</strain>
    </source>
</reference>
<dbReference type="RefSeq" id="WP_140035810.1">
    <property type="nucleotide sequence ID" value="NZ_CP041040.1"/>
</dbReference>
<name>A0A4Y5YL99_9MICO</name>
<dbReference type="EMBL" id="CP041040">
    <property type="protein sequence ID" value="QDE33514.1"/>
    <property type="molecule type" value="Genomic_DNA"/>
</dbReference>
<organism evidence="2 3">
    <name type="scientific">Microbacterium foliorum</name>
    <dbReference type="NCBI Taxonomy" id="104336"/>
    <lineage>
        <taxon>Bacteria</taxon>
        <taxon>Bacillati</taxon>
        <taxon>Actinomycetota</taxon>
        <taxon>Actinomycetes</taxon>
        <taxon>Micrococcales</taxon>
        <taxon>Microbacteriaceae</taxon>
        <taxon>Microbacterium</taxon>
    </lineage>
</organism>
<evidence type="ECO:0000259" key="1">
    <source>
        <dbReference type="Pfam" id="PF24792"/>
    </source>
</evidence>
<accession>A0A4Y5YL99</accession>
<feature type="domain" description="DUF7701" evidence="1">
    <location>
        <begin position="2"/>
        <end position="91"/>
    </location>
</feature>
<sequence length="96" mass="10723">MNYLAADAARIRSALPEDSSVQDGAERLFLTCAVLMRAKGINVQAEDVHDAWSAWMLGINPRHESIEPYSELDETTRPKDEPFLIAIRRAAAESHD</sequence>
<gene>
    <name evidence="2" type="ORF">FIV50_01060</name>
</gene>
<dbReference type="Proteomes" id="UP000316125">
    <property type="component" value="Chromosome"/>
</dbReference>
<dbReference type="Pfam" id="PF24792">
    <property type="entry name" value="DUF7701"/>
    <property type="match status" value="1"/>
</dbReference>
<protein>
    <recommendedName>
        <fullName evidence="1">DUF7701 domain-containing protein</fullName>
    </recommendedName>
</protein>
<dbReference type="InterPro" id="IPR056118">
    <property type="entry name" value="DUF7701"/>
</dbReference>